<evidence type="ECO:0000259" key="4">
    <source>
        <dbReference type="PROSITE" id="PS50222"/>
    </source>
</evidence>
<accession>H2ZBI9</accession>
<reference evidence="5" key="2">
    <citation type="submission" date="2025-08" db="UniProtKB">
        <authorList>
            <consortium name="Ensembl"/>
        </authorList>
    </citation>
    <scope>IDENTIFICATION</scope>
</reference>
<dbReference type="GeneTree" id="ENSGT01010000222360"/>
<dbReference type="InterPro" id="IPR002048">
    <property type="entry name" value="EF_hand_dom"/>
</dbReference>
<reference evidence="6" key="1">
    <citation type="submission" date="2003-08" db="EMBL/GenBank/DDBJ databases">
        <authorList>
            <person name="Birren B."/>
            <person name="Nusbaum C."/>
            <person name="Abebe A."/>
            <person name="Abouelleil A."/>
            <person name="Adekoya E."/>
            <person name="Ait-zahra M."/>
            <person name="Allen N."/>
            <person name="Allen T."/>
            <person name="An P."/>
            <person name="Anderson M."/>
            <person name="Anderson S."/>
            <person name="Arachchi H."/>
            <person name="Armbruster J."/>
            <person name="Bachantsang P."/>
            <person name="Baldwin J."/>
            <person name="Barry A."/>
            <person name="Bayul T."/>
            <person name="Blitshsteyn B."/>
            <person name="Bloom T."/>
            <person name="Blye J."/>
            <person name="Boguslavskiy L."/>
            <person name="Borowsky M."/>
            <person name="Boukhgalter B."/>
            <person name="Brunache A."/>
            <person name="Butler J."/>
            <person name="Calixte N."/>
            <person name="Calvo S."/>
            <person name="Camarata J."/>
            <person name="Campo K."/>
            <person name="Chang J."/>
            <person name="Cheshatsang Y."/>
            <person name="Citroen M."/>
            <person name="Collymore A."/>
            <person name="Considine T."/>
            <person name="Cook A."/>
            <person name="Cooke P."/>
            <person name="Corum B."/>
            <person name="Cuomo C."/>
            <person name="David R."/>
            <person name="Dawoe T."/>
            <person name="Degray S."/>
            <person name="Dodge S."/>
            <person name="Dooley K."/>
            <person name="Dorje P."/>
            <person name="Dorjee K."/>
            <person name="Dorris L."/>
            <person name="Duffey N."/>
            <person name="Dupes A."/>
            <person name="Elkins T."/>
            <person name="Engels R."/>
            <person name="Erickson J."/>
            <person name="Farina A."/>
            <person name="Faro S."/>
            <person name="Ferreira P."/>
            <person name="Fischer H."/>
            <person name="Fitzgerald M."/>
            <person name="Foley K."/>
            <person name="Gage D."/>
            <person name="Galagan J."/>
            <person name="Gearin G."/>
            <person name="Gnerre S."/>
            <person name="Gnirke A."/>
            <person name="Goyette A."/>
            <person name="Graham J."/>
            <person name="Grandbois E."/>
            <person name="Gyaltsen K."/>
            <person name="Hafez N."/>
            <person name="Hagopian D."/>
            <person name="Hagos B."/>
            <person name="Hall J."/>
            <person name="Hatcher B."/>
            <person name="Heller A."/>
            <person name="Higgins H."/>
            <person name="Honan T."/>
            <person name="Horn A."/>
            <person name="Houde N."/>
            <person name="Hughes L."/>
            <person name="Hulme W."/>
            <person name="Husby E."/>
            <person name="Iliev I."/>
            <person name="Jaffe D."/>
            <person name="Jones C."/>
            <person name="Kamal M."/>
            <person name="Kamat A."/>
            <person name="Kamvysselis M."/>
            <person name="Karlsson E."/>
            <person name="Kells C."/>
            <person name="Kieu A."/>
            <person name="Kisner P."/>
            <person name="Kodira C."/>
            <person name="Kulbokas E."/>
            <person name="Labutti K."/>
            <person name="Lama D."/>
            <person name="Landers T."/>
            <person name="Leger J."/>
            <person name="Levine S."/>
            <person name="Lewis D."/>
            <person name="Lewis T."/>
            <person name="Lindblad-toh K."/>
            <person name="Liu X."/>
            <person name="Lokyitsang T."/>
            <person name="Lokyitsang Y."/>
            <person name="Lucien O."/>
            <person name="Lui A."/>
            <person name="Ma L.J."/>
            <person name="Mabbitt R."/>
            <person name="Macdonald J."/>
            <person name="Maclean C."/>
            <person name="Major J."/>
            <person name="Manning J."/>
            <person name="Marabella R."/>
            <person name="Maru K."/>
            <person name="Matthews C."/>
            <person name="Mauceli E."/>
            <person name="Mccarthy M."/>
            <person name="Mcdonough S."/>
            <person name="Mcghee T."/>
            <person name="Meldrim J."/>
            <person name="Meneus L."/>
            <person name="Mesirov J."/>
            <person name="Mihalev A."/>
            <person name="Mihova T."/>
            <person name="Mikkelsen T."/>
            <person name="Mlenga V."/>
            <person name="Moru K."/>
            <person name="Mozes J."/>
            <person name="Mulrain L."/>
            <person name="Munson G."/>
            <person name="Naylor J."/>
            <person name="Newes C."/>
            <person name="Nguyen C."/>
            <person name="Nguyen N."/>
            <person name="Nguyen T."/>
            <person name="Nicol R."/>
            <person name="Nielsen C."/>
            <person name="Nizzari M."/>
            <person name="Norbu C."/>
            <person name="Norbu N."/>
            <person name="O'donnell P."/>
            <person name="Okoawo O."/>
            <person name="O'leary S."/>
            <person name="Omotosho B."/>
            <person name="O'neill K."/>
            <person name="Osman S."/>
            <person name="Parker S."/>
            <person name="Perrin D."/>
            <person name="Phunkhang P."/>
            <person name="Piqani B."/>
            <person name="Purcell S."/>
            <person name="Rachupka T."/>
            <person name="Ramasamy U."/>
            <person name="Rameau R."/>
            <person name="Ray V."/>
            <person name="Raymond C."/>
            <person name="Retta R."/>
            <person name="Richardson S."/>
            <person name="Rise C."/>
            <person name="Rodriguez J."/>
            <person name="Rogers J."/>
            <person name="Rogov P."/>
            <person name="Rutman M."/>
            <person name="Schupbach R."/>
            <person name="Seaman C."/>
            <person name="Settipalli S."/>
            <person name="Sharpe T."/>
            <person name="Sheridan J."/>
            <person name="Sherpa N."/>
            <person name="Shi J."/>
            <person name="Smirnov S."/>
            <person name="Smith C."/>
            <person name="Sougnez C."/>
            <person name="Spencer B."/>
            <person name="Stalker J."/>
            <person name="Stange-thomann N."/>
            <person name="Stavropoulos S."/>
            <person name="Stetson K."/>
            <person name="Stone C."/>
            <person name="Stone S."/>
            <person name="Stubbs M."/>
            <person name="Talamas J."/>
            <person name="Tchuinga P."/>
            <person name="Tenzing P."/>
            <person name="Tesfaye S."/>
            <person name="Theodore J."/>
            <person name="Thoulutsang Y."/>
            <person name="Topham K."/>
            <person name="Towey S."/>
            <person name="Tsamla T."/>
            <person name="Tsomo N."/>
            <person name="Vallee D."/>
            <person name="Vassiliev H."/>
            <person name="Venkataraman V."/>
            <person name="Vinson J."/>
            <person name="Vo A."/>
            <person name="Wade C."/>
            <person name="Wang S."/>
            <person name="Wangchuk T."/>
            <person name="Wangdi T."/>
            <person name="Whittaker C."/>
            <person name="Wilkinson J."/>
            <person name="Wu Y."/>
            <person name="Wyman D."/>
            <person name="Yadav S."/>
            <person name="Yang S."/>
            <person name="Yang X."/>
            <person name="Yeager S."/>
            <person name="Yee E."/>
            <person name="Young G."/>
            <person name="Zainoun J."/>
            <person name="Zembeck L."/>
            <person name="Zimmer A."/>
            <person name="Zody M."/>
            <person name="Lander E."/>
        </authorList>
    </citation>
    <scope>NUCLEOTIDE SEQUENCE [LARGE SCALE GENOMIC DNA]</scope>
</reference>
<dbReference type="HOGENOM" id="CLU_044718_0_0_1"/>
<dbReference type="PANTHER" id="PTHR10827:SF95">
    <property type="entry name" value="LD34388P"/>
    <property type="match status" value="1"/>
</dbReference>
<dbReference type="eggNOG" id="KOG4223">
    <property type="taxonomic scope" value="Eukaryota"/>
</dbReference>
<dbReference type="InParanoid" id="H2ZBI9"/>
<dbReference type="InterPro" id="IPR018247">
    <property type="entry name" value="EF_Hand_1_Ca_BS"/>
</dbReference>
<keyword evidence="6" id="KW-1185">Reference proteome</keyword>
<dbReference type="InterPro" id="IPR011992">
    <property type="entry name" value="EF-hand-dom_pair"/>
</dbReference>
<dbReference type="Pfam" id="PF13833">
    <property type="entry name" value="EF-hand_8"/>
    <property type="match status" value="2"/>
</dbReference>
<reference evidence="5" key="3">
    <citation type="submission" date="2025-09" db="UniProtKB">
        <authorList>
            <consortium name="Ensembl"/>
        </authorList>
    </citation>
    <scope>IDENTIFICATION</scope>
</reference>
<evidence type="ECO:0000313" key="6">
    <source>
        <dbReference type="Proteomes" id="UP000007875"/>
    </source>
</evidence>
<feature type="domain" description="EF-hand" evidence="4">
    <location>
        <begin position="88"/>
        <end position="123"/>
    </location>
</feature>
<dbReference type="OMA" id="HELTQWN"/>
<feature type="domain" description="EF-hand" evidence="4">
    <location>
        <begin position="254"/>
        <end position="289"/>
    </location>
</feature>
<dbReference type="SMART" id="SM00054">
    <property type="entry name" value="EFh"/>
    <property type="match status" value="5"/>
</dbReference>
<dbReference type="PROSITE" id="PS50222">
    <property type="entry name" value="EF_HAND_2"/>
    <property type="match status" value="2"/>
</dbReference>
<dbReference type="GO" id="GO:0005783">
    <property type="term" value="C:endoplasmic reticulum"/>
    <property type="evidence" value="ECO:0007669"/>
    <property type="project" value="TreeGrafter"/>
</dbReference>
<proteinExistence type="inferred from homology"/>
<dbReference type="PROSITE" id="PS00018">
    <property type="entry name" value="EF_HAND_1"/>
    <property type="match status" value="2"/>
</dbReference>
<dbReference type="SUPFAM" id="SSF47473">
    <property type="entry name" value="EF-hand"/>
    <property type="match status" value="2"/>
</dbReference>
<feature type="signal peptide" evidence="3">
    <location>
        <begin position="1"/>
        <end position="19"/>
    </location>
</feature>
<comment type="similarity">
    <text evidence="1">Belongs to the CREC family.</text>
</comment>
<dbReference type="GO" id="GO:0005509">
    <property type="term" value="F:calcium ion binding"/>
    <property type="evidence" value="ECO:0007669"/>
    <property type="project" value="InterPro"/>
</dbReference>
<evidence type="ECO:0000256" key="3">
    <source>
        <dbReference type="SAM" id="SignalP"/>
    </source>
</evidence>
<dbReference type="STRING" id="51511.ENSCSAVP00000014954"/>
<organism evidence="5 6">
    <name type="scientific">Ciona savignyi</name>
    <name type="common">Pacific transparent sea squirt</name>
    <dbReference type="NCBI Taxonomy" id="51511"/>
    <lineage>
        <taxon>Eukaryota</taxon>
        <taxon>Metazoa</taxon>
        <taxon>Chordata</taxon>
        <taxon>Tunicata</taxon>
        <taxon>Ascidiacea</taxon>
        <taxon>Phlebobranchia</taxon>
        <taxon>Cionidae</taxon>
        <taxon>Ciona</taxon>
    </lineage>
</organism>
<sequence length="305" mass="34780">MMKLSSLLVFTTTIFHCKAQELHTGGGKSDKEVLFGLEEGQDDIFNLPESEQKELLAKLVQNKIDQGKDGFVDYAELESWSLKSLNDFETEDSRQEFSSVDENEDGKITRKEYSSFLYGEDFDIESEQFQGLSPDWKNFLKTYNKDTAMFTAADRDNDGSLVLDEYINFKHPQFSPATREVLLADKLSSADLNKDGGIDLDEFLTDSKEHDTHKDPDWKIVETDKFTEDLDQNKDGVLKGEEIVQWVASDNTHEARDEADHLIEESDQDGDGKLSVDEILNNHALWVDSDATDYGRQLLKNHDEL</sequence>
<keyword evidence="2" id="KW-0106">Calcium</keyword>
<evidence type="ECO:0000256" key="2">
    <source>
        <dbReference type="ARBA" id="ARBA00022837"/>
    </source>
</evidence>
<dbReference type="Ensembl" id="ENSCSAVT00000015128.1">
    <property type="protein sequence ID" value="ENSCSAVP00000014954.1"/>
    <property type="gene ID" value="ENSCSAVG00000008763.1"/>
</dbReference>
<evidence type="ECO:0000256" key="1">
    <source>
        <dbReference type="ARBA" id="ARBA00006431"/>
    </source>
</evidence>
<dbReference type="Pfam" id="PF13202">
    <property type="entry name" value="EF-hand_5"/>
    <property type="match status" value="2"/>
</dbReference>
<name>H2ZBI9_CIOSA</name>
<dbReference type="AlphaFoldDB" id="H2ZBI9"/>
<protein>
    <recommendedName>
        <fullName evidence="4">EF-hand domain-containing protein</fullName>
    </recommendedName>
</protein>
<dbReference type="PANTHER" id="PTHR10827">
    <property type="entry name" value="RETICULOCALBIN"/>
    <property type="match status" value="1"/>
</dbReference>
<dbReference type="Gene3D" id="1.10.238.10">
    <property type="entry name" value="EF-hand"/>
    <property type="match status" value="3"/>
</dbReference>
<keyword evidence="3" id="KW-0732">Signal</keyword>
<feature type="chain" id="PRO_5003579187" description="EF-hand domain-containing protein" evidence="3">
    <location>
        <begin position="20"/>
        <end position="305"/>
    </location>
</feature>
<evidence type="ECO:0000313" key="5">
    <source>
        <dbReference type="Ensembl" id="ENSCSAVP00000014954.1"/>
    </source>
</evidence>
<dbReference type="Proteomes" id="UP000007875">
    <property type="component" value="Unassembled WGS sequence"/>
</dbReference>